<dbReference type="RefSeq" id="WP_092206189.1">
    <property type="nucleotide sequence ID" value="NZ_FOVN01000001.1"/>
</dbReference>
<dbReference type="AlphaFoldDB" id="A0A1I4Z9H2"/>
<dbReference type="Proteomes" id="UP000198705">
    <property type="component" value="Unassembled WGS sequence"/>
</dbReference>
<evidence type="ECO:0008006" key="3">
    <source>
        <dbReference type="Google" id="ProtNLM"/>
    </source>
</evidence>
<reference evidence="2" key="1">
    <citation type="submission" date="2016-10" db="EMBL/GenBank/DDBJ databases">
        <authorList>
            <person name="Varghese N."/>
            <person name="Submissions S."/>
        </authorList>
    </citation>
    <scope>NUCLEOTIDE SEQUENCE [LARGE SCALE GENOMIC DNA]</scope>
    <source>
        <strain evidence="2">DSM 23925</strain>
    </source>
</reference>
<dbReference type="EMBL" id="FOVN01000001">
    <property type="protein sequence ID" value="SFN46944.1"/>
    <property type="molecule type" value="Genomic_DNA"/>
</dbReference>
<sequence>MRFKNYDNAFKFILSFGIIFSIISSCIPVKNVQDISGYHIINGDENAVDEFGKLHKFTFQIYKNPVVFSRYLRSRYSSEEGFNPYSFRVSVEGVWINFKVLNGKDSSKYIDFTDVIFNKEDPEIYNKGKDKYFISLVAQTDLGEDCLKVDSFYRYITSKYLNDIRMGFNTY</sequence>
<dbReference type="OrthoDB" id="1443260at2"/>
<gene>
    <name evidence="1" type="ORF">SAMN04487989_101645</name>
</gene>
<protein>
    <recommendedName>
        <fullName evidence="3">Lipoprotein</fullName>
    </recommendedName>
</protein>
<evidence type="ECO:0000313" key="2">
    <source>
        <dbReference type="Proteomes" id="UP000198705"/>
    </source>
</evidence>
<proteinExistence type="predicted"/>
<organism evidence="1 2">
    <name type="scientific">Bizionia echini</name>
    <dbReference type="NCBI Taxonomy" id="649333"/>
    <lineage>
        <taxon>Bacteria</taxon>
        <taxon>Pseudomonadati</taxon>
        <taxon>Bacteroidota</taxon>
        <taxon>Flavobacteriia</taxon>
        <taxon>Flavobacteriales</taxon>
        <taxon>Flavobacteriaceae</taxon>
        <taxon>Bizionia</taxon>
    </lineage>
</organism>
<name>A0A1I4Z9H2_9FLAO</name>
<keyword evidence="2" id="KW-1185">Reference proteome</keyword>
<dbReference type="STRING" id="649333.SAMN04487989_101645"/>
<accession>A0A1I4Z9H2</accession>
<dbReference type="PROSITE" id="PS51257">
    <property type="entry name" value="PROKAR_LIPOPROTEIN"/>
    <property type="match status" value="1"/>
</dbReference>
<evidence type="ECO:0000313" key="1">
    <source>
        <dbReference type="EMBL" id="SFN46944.1"/>
    </source>
</evidence>